<keyword evidence="2" id="KW-0547">Nucleotide-binding</keyword>
<gene>
    <name evidence="5" type="ORF">DBZ36_16565</name>
</gene>
<evidence type="ECO:0000259" key="3">
    <source>
        <dbReference type="Pfam" id="PF00149"/>
    </source>
</evidence>
<dbReference type="PRINTS" id="PR01607">
    <property type="entry name" value="APYRASEFAMLY"/>
</dbReference>
<evidence type="ECO:0000256" key="1">
    <source>
        <dbReference type="ARBA" id="ARBA00022729"/>
    </source>
</evidence>
<dbReference type="Gene3D" id="3.60.21.10">
    <property type="match status" value="1"/>
</dbReference>
<feature type="domain" description="Calcineurin-like phosphoesterase" evidence="3">
    <location>
        <begin position="46"/>
        <end position="275"/>
    </location>
</feature>
<dbReference type="InterPro" id="IPR006179">
    <property type="entry name" value="5_nucleotidase/apyrase"/>
</dbReference>
<accession>A0A420E6M9</accession>
<feature type="domain" description="5'-Nucleotidase C-terminal" evidence="4">
    <location>
        <begin position="376"/>
        <end position="535"/>
    </location>
</feature>
<dbReference type="GO" id="GO:0000166">
    <property type="term" value="F:nucleotide binding"/>
    <property type="evidence" value="ECO:0007669"/>
    <property type="project" value="UniProtKB-KW"/>
</dbReference>
<dbReference type="EMBL" id="RAQO01000009">
    <property type="protein sequence ID" value="RKF14277.1"/>
    <property type="molecule type" value="Genomic_DNA"/>
</dbReference>
<keyword evidence="1" id="KW-0732">Signal</keyword>
<dbReference type="InterPro" id="IPR008334">
    <property type="entry name" value="5'-Nucleotdase_C"/>
</dbReference>
<evidence type="ECO:0000259" key="4">
    <source>
        <dbReference type="Pfam" id="PF02872"/>
    </source>
</evidence>
<keyword evidence="6" id="KW-1185">Reference proteome</keyword>
<dbReference type="GO" id="GO:0030288">
    <property type="term" value="C:outer membrane-bounded periplasmic space"/>
    <property type="evidence" value="ECO:0007669"/>
    <property type="project" value="TreeGrafter"/>
</dbReference>
<dbReference type="InterPro" id="IPR036907">
    <property type="entry name" value="5'-Nucleotdase_C_sf"/>
</dbReference>
<reference evidence="5 6" key="1">
    <citation type="submission" date="2018-09" db="EMBL/GenBank/DDBJ databases">
        <authorList>
            <person name="Wang Z."/>
        </authorList>
    </citation>
    <scope>NUCLEOTIDE SEQUENCE [LARGE SCALE GENOMIC DNA]</scope>
    <source>
        <strain evidence="5 6">ALS 81</strain>
    </source>
</reference>
<organism evidence="5 6">
    <name type="scientific">Alginatibacterium sediminis</name>
    <dbReference type="NCBI Taxonomy" id="2164068"/>
    <lineage>
        <taxon>Bacteria</taxon>
        <taxon>Pseudomonadati</taxon>
        <taxon>Pseudomonadota</taxon>
        <taxon>Gammaproteobacteria</taxon>
        <taxon>Alteromonadales</taxon>
        <taxon>Alteromonadaceae</taxon>
        <taxon>Alginatibacterium</taxon>
    </lineage>
</organism>
<sequence length="599" mass="65832">MPNKALGFTQIACNPKGAFDALYIPKQGGDIPVELRVPGPSNFDLNIYHINDLHQNLVSHSGGERTDNMALIAAYVAQVREQQSGHQINLFMSAGDEHIGSVFDELLDPEPGHVAISASYHCLSAAGLDASVLGNHELDKETEAAQRSIKNDAQFVVLSANLKGSRFKAQQQQVAIALANGLRIGLLGLSPATDIYLHTQSDPSLTIADAKNCVNQHIKYLDPFVDCWIILSHLGYCAPGQYQRHPSEFGDLELMEQLHHLSDKPSLIVGGHSHSCLNQNQLEAINQRGNCMVVQAGAFAKYLGHARIVKTADSAYTKSACLTSITQLKGMPSLSAAAQRFRKTYLSPLEQRLEHKLALAIAQAPTDSALSIASIAKTRYSSECSLANFMNDAIVAQSQHFAQGPVDIAIFNASAISGFTLHQDLRYADIYSMMPYADQIIVISISGKQLQHLLQSNAQRLFHPNEFIDYGGRYDPNQLLERGFLHFSAQLRYRLKSTKQSQSHTFVDAQFKGEPLDQTRTYKVAITSFLAYGKGFWSGESVIDELAINPFNLAAIAREHGIETGLLYRSELIDFIKGLANKRIDHESGAKLDGRVSFL</sequence>
<dbReference type="AlphaFoldDB" id="A0A420E6M9"/>
<dbReference type="PANTHER" id="PTHR11575:SF24">
    <property type="entry name" value="5'-NUCLEOTIDASE"/>
    <property type="match status" value="1"/>
</dbReference>
<dbReference type="InterPro" id="IPR004843">
    <property type="entry name" value="Calcineurin-like_PHP"/>
</dbReference>
<dbReference type="RefSeq" id="WP_120356088.1">
    <property type="nucleotide sequence ID" value="NZ_RAQO01000009.1"/>
</dbReference>
<dbReference type="InterPro" id="IPR029052">
    <property type="entry name" value="Metallo-depent_PP-like"/>
</dbReference>
<dbReference type="OrthoDB" id="9803927at2"/>
<dbReference type="PANTHER" id="PTHR11575">
    <property type="entry name" value="5'-NUCLEOTIDASE-RELATED"/>
    <property type="match status" value="1"/>
</dbReference>
<comment type="caution">
    <text evidence="5">The sequence shown here is derived from an EMBL/GenBank/DDBJ whole genome shotgun (WGS) entry which is preliminary data.</text>
</comment>
<evidence type="ECO:0000256" key="2">
    <source>
        <dbReference type="RuleBase" id="RU362119"/>
    </source>
</evidence>
<dbReference type="GO" id="GO:0016787">
    <property type="term" value="F:hydrolase activity"/>
    <property type="evidence" value="ECO:0007669"/>
    <property type="project" value="UniProtKB-KW"/>
</dbReference>
<name>A0A420E6M9_9ALTE</name>
<dbReference type="Gene3D" id="3.90.780.10">
    <property type="entry name" value="5'-Nucleotidase, C-terminal domain"/>
    <property type="match status" value="1"/>
</dbReference>
<evidence type="ECO:0000313" key="5">
    <source>
        <dbReference type="EMBL" id="RKF14277.1"/>
    </source>
</evidence>
<keyword evidence="2" id="KW-0378">Hydrolase</keyword>
<dbReference type="Pfam" id="PF00149">
    <property type="entry name" value="Metallophos"/>
    <property type="match status" value="1"/>
</dbReference>
<evidence type="ECO:0000313" key="6">
    <source>
        <dbReference type="Proteomes" id="UP000286482"/>
    </source>
</evidence>
<proteinExistence type="inferred from homology"/>
<comment type="similarity">
    <text evidence="2">Belongs to the 5'-nucleotidase family.</text>
</comment>
<dbReference type="Pfam" id="PF02872">
    <property type="entry name" value="5_nucleotid_C"/>
    <property type="match status" value="1"/>
</dbReference>
<dbReference type="SUPFAM" id="SSF55816">
    <property type="entry name" value="5'-nucleotidase (syn. UDP-sugar hydrolase), C-terminal domain"/>
    <property type="match status" value="1"/>
</dbReference>
<dbReference type="SUPFAM" id="SSF56300">
    <property type="entry name" value="Metallo-dependent phosphatases"/>
    <property type="match status" value="1"/>
</dbReference>
<dbReference type="Proteomes" id="UP000286482">
    <property type="component" value="Unassembled WGS sequence"/>
</dbReference>
<protein>
    <submittedName>
        <fullName evidence="5">Bifunctional metallophosphatase/5'-nucleotidase</fullName>
    </submittedName>
</protein>
<dbReference type="GO" id="GO:0009166">
    <property type="term" value="P:nucleotide catabolic process"/>
    <property type="evidence" value="ECO:0007669"/>
    <property type="project" value="InterPro"/>
</dbReference>